<protein>
    <submittedName>
        <fullName evidence="1">Beta-amylase 1, chloroplastic-like</fullName>
    </submittedName>
</protein>
<dbReference type="Proteomes" id="UP000325315">
    <property type="component" value="Unassembled WGS sequence"/>
</dbReference>
<evidence type="ECO:0000313" key="2">
    <source>
        <dbReference type="Proteomes" id="UP000325315"/>
    </source>
</evidence>
<comment type="caution">
    <text evidence="1">The sequence shown here is derived from an EMBL/GenBank/DDBJ whole genome shotgun (WGS) entry which is preliminary data.</text>
</comment>
<proteinExistence type="predicted"/>
<gene>
    <name evidence="1" type="ORF">EPI10_027812</name>
</gene>
<sequence length="219" mass="25593">MIEYNLGKVNVVVDALSRKAITDLRAMLARLIEASETSDFRLNSNRVLCFKDRIYMPNDMELRKSILREAHCSPYAIHPGGNKIWEEYIPLAKFAYSRKCRTPLCWTELGEHQVLGPKLVSDIENIVKLIRDHLKKASNWQKLHADLKRKDIEYSEIKERLDLTFEEEPIQIMDRDEKVLGQNHGIEEAIWELEDSIHQQYPHLFESGEDPTEDVPPMH</sequence>
<name>A0A5B6UZQ4_9ROSI</name>
<dbReference type="EMBL" id="SMMG02000009">
    <property type="protein sequence ID" value="KAA3461225.1"/>
    <property type="molecule type" value="Genomic_DNA"/>
</dbReference>
<evidence type="ECO:0000313" key="1">
    <source>
        <dbReference type="EMBL" id="KAA3461225.1"/>
    </source>
</evidence>
<organism evidence="1 2">
    <name type="scientific">Gossypium australe</name>
    <dbReference type="NCBI Taxonomy" id="47621"/>
    <lineage>
        <taxon>Eukaryota</taxon>
        <taxon>Viridiplantae</taxon>
        <taxon>Streptophyta</taxon>
        <taxon>Embryophyta</taxon>
        <taxon>Tracheophyta</taxon>
        <taxon>Spermatophyta</taxon>
        <taxon>Magnoliopsida</taxon>
        <taxon>eudicotyledons</taxon>
        <taxon>Gunneridae</taxon>
        <taxon>Pentapetalae</taxon>
        <taxon>rosids</taxon>
        <taxon>malvids</taxon>
        <taxon>Malvales</taxon>
        <taxon>Malvaceae</taxon>
        <taxon>Malvoideae</taxon>
        <taxon>Gossypium</taxon>
    </lineage>
</organism>
<dbReference type="AlphaFoldDB" id="A0A5B6UZQ4"/>
<accession>A0A5B6UZQ4</accession>
<dbReference type="OrthoDB" id="1938712at2759"/>
<keyword evidence="2" id="KW-1185">Reference proteome</keyword>
<reference evidence="2" key="1">
    <citation type="journal article" date="2019" name="Plant Biotechnol. J.">
        <title>Genome sequencing of the Australian wild diploid species Gossypium australe highlights disease resistance and delayed gland morphogenesis.</title>
        <authorList>
            <person name="Cai Y."/>
            <person name="Cai X."/>
            <person name="Wang Q."/>
            <person name="Wang P."/>
            <person name="Zhang Y."/>
            <person name="Cai C."/>
            <person name="Xu Y."/>
            <person name="Wang K."/>
            <person name="Zhou Z."/>
            <person name="Wang C."/>
            <person name="Geng S."/>
            <person name="Li B."/>
            <person name="Dong Q."/>
            <person name="Hou Y."/>
            <person name="Wang H."/>
            <person name="Ai P."/>
            <person name="Liu Z."/>
            <person name="Yi F."/>
            <person name="Sun M."/>
            <person name="An G."/>
            <person name="Cheng J."/>
            <person name="Zhang Y."/>
            <person name="Shi Q."/>
            <person name="Xie Y."/>
            <person name="Shi X."/>
            <person name="Chang Y."/>
            <person name="Huang F."/>
            <person name="Chen Y."/>
            <person name="Hong S."/>
            <person name="Mi L."/>
            <person name="Sun Q."/>
            <person name="Zhang L."/>
            <person name="Zhou B."/>
            <person name="Peng R."/>
            <person name="Zhang X."/>
            <person name="Liu F."/>
        </authorList>
    </citation>
    <scope>NUCLEOTIDE SEQUENCE [LARGE SCALE GENOMIC DNA]</scope>
    <source>
        <strain evidence="2">cv. PA1801</strain>
    </source>
</reference>